<dbReference type="Proteomes" id="UP000593576">
    <property type="component" value="Unassembled WGS sequence"/>
</dbReference>
<dbReference type="AlphaFoldDB" id="A0A7J9MDC7"/>
<protein>
    <submittedName>
        <fullName evidence="1">Uncharacterized protein</fullName>
    </submittedName>
</protein>
<keyword evidence="2" id="KW-1185">Reference proteome</keyword>
<organism evidence="1 2">
    <name type="scientific">Gossypium schwendimanii</name>
    <name type="common">Cotton</name>
    <dbReference type="NCBI Taxonomy" id="34291"/>
    <lineage>
        <taxon>Eukaryota</taxon>
        <taxon>Viridiplantae</taxon>
        <taxon>Streptophyta</taxon>
        <taxon>Embryophyta</taxon>
        <taxon>Tracheophyta</taxon>
        <taxon>Spermatophyta</taxon>
        <taxon>Magnoliopsida</taxon>
        <taxon>eudicotyledons</taxon>
        <taxon>Gunneridae</taxon>
        <taxon>Pentapetalae</taxon>
        <taxon>rosids</taxon>
        <taxon>malvids</taxon>
        <taxon>Malvales</taxon>
        <taxon>Malvaceae</taxon>
        <taxon>Malvoideae</taxon>
        <taxon>Gossypium</taxon>
    </lineage>
</organism>
<reference evidence="1 2" key="1">
    <citation type="journal article" date="2019" name="Genome Biol. Evol.">
        <title>Insights into the evolution of the New World diploid cottons (Gossypium, subgenus Houzingenia) based on genome sequencing.</title>
        <authorList>
            <person name="Grover C.E."/>
            <person name="Arick M.A. 2nd"/>
            <person name="Thrash A."/>
            <person name="Conover J.L."/>
            <person name="Sanders W.S."/>
            <person name="Peterson D.G."/>
            <person name="Frelichowski J.E."/>
            <person name="Scheffler J.A."/>
            <person name="Scheffler B.E."/>
            <person name="Wendel J.F."/>
        </authorList>
    </citation>
    <scope>NUCLEOTIDE SEQUENCE [LARGE SCALE GENOMIC DNA]</scope>
    <source>
        <strain evidence="1">1</strain>
        <tissue evidence="1">Leaf</tissue>
    </source>
</reference>
<evidence type="ECO:0000313" key="2">
    <source>
        <dbReference type="Proteomes" id="UP000593576"/>
    </source>
</evidence>
<accession>A0A7J9MDC7</accession>
<name>A0A7J9MDC7_GOSSC</name>
<dbReference type="OrthoDB" id="980304at2759"/>
<gene>
    <name evidence="1" type="ORF">Goshw_023342</name>
</gene>
<proteinExistence type="predicted"/>
<dbReference type="EMBL" id="JABFAF010000010">
    <property type="protein sequence ID" value="MBA0869115.1"/>
    <property type="molecule type" value="Genomic_DNA"/>
</dbReference>
<comment type="caution">
    <text evidence="1">The sequence shown here is derived from an EMBL/GenBank/DDBJ whole genome shotgun (WGS) entry which is preliminary data.</text>
</comment>
<sequence>MIYLIQIKVFHQILRNKYIGRRRKM</sequence>
<evidence type="ECO:0000313" key="1">
    <source>
        <dbReference type="EMBL" id="MBA0869115.1"/>
    </source>
</evidence>